<evidence type="ECO:0000313" key="1">
    <source>
        <dbReference type="EMBL" id="MBV2144412.1"/>
    </source>
</evidence>
<protein>
    <recommendedName>
        <fullName evidence="3">Phage tail protein</fullName>
    </recommendedName>
</protein>
<gene>
    <name evidence="1" type="ORF">KUG47_13000</name>
</gene>
<reference evidence="1 2" key="1">
    <citation type="submission" date="2021-06" db="EMBL/GenBank/DDBJ databases">
        <title>Falsochrobactrum tianjin sp.nov., a new petroleum-degrading bacteria isolated from oily soils.</title>
        <authorList>
            <person name="Chen G."/>
            <person name="Chen H."/>
            <person name="Tian J."/>
            <person name="Qing J."/>
            <person name="Zhong L."/>
            <person name="Ma W."/>
            <person name="Song Y."/>
            <person name="Cui X."/>
            <person name="Yan B."/>
        </authorList>
    </citation>
    <scope>NUCLEOTIDE SEQUENCE [LARGE SCALE GENOMIC DNA]</scope>
    <source>
        <strain evidence="1 2">TDYN1</strain>
    </source>
</reference>
<dbReference type="Proteomes" id="UP000752297">
    <property type="component" value="Unassembled WGS sequence"/>
</dbReference>
<proteinExistence type="predicted"/>
<organism evidence="1 2">
    <name type="scientific">Falsochrobactrum tianjinense</name>
    <dbReference type="NCBI Taxonomy" id="2706015"/>
    <lineage>
        <taxon>Bacteria</taxon>
        <taxon>Pseudomonadati</taxon>
        <taxon>Pseudomonadota</taxon>
        <taxon>Alphaproteobacteria</taxon>
        <taxon>Hyphomicrobiales</taxon>
        <taxon>Brucellaceae</taxon>
        <taxon>Falsochrobactrum</taxon>
    </lineage>
</organism>
<dbReference type="EMBL" id="JAHRVA010000005">
    <property type="protein sequence ID" value="MBV2144412.1"/>
    <property type="molecule type" value="Genomic_DNA"/>
</dbReference>
<accession>A0A949PNA9</accession>
<evidence type="ECO:0008006" key="3">
    <source>
        <dbReference type="Google" id="ProtNLM"/>
    </source>
</evidence>
<dbReference type="RefSeq" id="WP_217678399.1">
    <property type="nucleotide sequence ID" value="NZ_JAHRVA010000005.1"/>
</dbReference>
<dbReference type="AlphaFoldDB" id="A0A949PNA9"/>
<name>A0A949PNA9_9HYPH</name>
<evidence type="ECO:0000313" key="2">
    <source>
        <dbReference type="Proteomes" id="UP000752297"/>
    </source>
</evidence>
<comment type="caution">
    <text evidence="1">The sequence shown here is derived from an EMBL/GenBank/DDBJ whole genome shotgun (WGS) entry which is preliminary data.</text>
</comment>
<keyword evidence="2" id="KW-1185">Reference proteome</keyword>
<sequence>MPIFATAGAKVFIGSVIAPKSEDFVAADFTSQIWERINNLESIGTFGDTATEITFDDIGLNRTQKIKGTRNAGNLEMVTGIDYADAGQIALLAAEKAIHDYAFKIEFNDAPAGGTPSQRMFIAKVMSAAEALDTANNVMKLNSTLGINSNIVRVNAAEV</sequence>